<evidence type="ECO:0000313" key="4">
    <source>
        <dbReference type="Proteomes" id="UP000535182"/>
    </source>
</evidence>
<gene>
    <name evidence="3" type="ORF">HDF14_001446</name>
</gene>
<sequence length="247" mass="27067">MTSTLFLGFVALITMFVVAMIDRYINRRAAVRLLAGPLIWFLYAGLMAHFGILKNSEMRPPGIAFVVGPVLLFLIFFIVRPSASAQAVLAFPLWLILGTQCFRIGVELFLHQLWIEGLVPRMMTFAGANIDIYIGLSAPVIAWLSTRGRWGLRLASAWNILGLLALLNVVTRAILTAPGPLHLIHSEVPDRMISTFPFLLIPGFFVPLAVVLHLLAIRAIGSRLRATNGTSPDDAPRARVGSRSASV</sequence>
<keyword evidence="2" id="KW-1133">Transmembrane helix</keyword>
<evidence type="ECO:0000313" key="3">
    <source>
        <dbReference type="EMBL" id="MBB5327840.1"/>
    </source>
</evidence>
<feature type="transmembrane region" description="Helical" evidence="2">
    <location>
        <begin position="91"/>
        <end position="110"/>
    </location>
</feature>
<feature type="transmembrane region" description="Helical" evidence="2">
    <location>
        <begin position="156"/>
        <end position="175"/>
    </location>
</feature>
<feature type="region of interest" description="Disordered" evidence="1">
    <location>
        <begin position="227"/>
        <end position="247"/>
    </location>
</feature>
<evidence type="ECO:0000256" key="1">
    <source>
        <dbReference type="SAM" id="MobiDB-lite"/>
    </source>
</evidence>
<dbReference type="AlphaFoldDB" id="A0A9X0QCI6"/>
<dbReference type="EMBL" id="JACHEB010000003">
    <property type="protein sequence ID" value="MBB5327840.1"/>
    <property type="molecule type" value="Genomic_DNA"/>
</dbReference>
<accession>A0A9X0QCI6</accession>
<keyword evidence="2" id="KW-0472">Membrane</keyword>
<feature type="transmembrane region" description="Helical" evidence="2">
    <location>
        <begin position="122"/>
        <end position="144"/>
    </location>
</feature>
<protein>
    <submittedName>
        <fullName evidence="3">ABC-type transport system involved in multi-copper enzyme maturation permease subunit</fullName>
    </submittedName>
</protein>
<dbReference type="Proteomes" id="UP000535182">
    <property type="component" value="Unassembled WGS sequence"/>
</dbReference>
<keyword evidence="2" id="KW-0812">Transmembrane</keyword>
<dbReference type="RefSeq" id="WP_183974898.1">
    <property type="nucleotide sequence ID" value="NZ_JACHEB010000003.1"/>
</dbReference>
<comment type="caution">
    <text evidence="3">The sequence shown here is derived from an EMBL/GenBank/DDBJ whole genome shotgun (WGS) entry which is preliminary data.</text>
</comment>
<evidence type="ECO:0000256" key="2">
    <source>
        <dbReference type="SAM" id="Phobius"/>
    </source>
</evidence>
<feature type="transmembrane region" description="Helical" evidence="2">
    <location>
        <begin position="195"/>
        <end position="217"/>
    </location>
</feature>
<feature type="transmembrane region" description="Helical" evidence="2">
    <location>
        <begin position="58"/>
        <end position="79"/>
    </location>
</feature>
<feature type="transmembrane region" description="Helical" evidence="2">
    <location>
        <begin position="32"/>
        <end position="52"/>
    </location>
</feature>
<name>A0A9X0QCI6_9BACT</name>
<feature type="transmembrane region" description="Helical" evidence="2">
    <location>
        <begin position="6"/>
        <end position="25"/>
    </location>
</feature>
<proteinExistence type="predicted"/>
<organism evidence="3 4">
    <name type="scientific">Tunturiibacter gelidiferens</name>
    <dbReference type="NCBI Taxonomy" id="3069689"/>
    <lineage>
        <taxon>Bacteria</taxon>
        <taxon>Pseudomonadati</taxon>
        <taxon>Acidobacteriota</taxon>
        <taxon>Terriglobia</taxon>
        <taxon>Terriglobales</taxon>
        <taxon>Acidobacteriaceae</taxon>
        <taxon>Tunturiibacter</taxon>
    </lineage>
</organism>
<keyword evidence="4" id="KW-1185">Reference proteome</keyword>
<reference evidence="3 4" key="1">
    <citation type="submission" date="2020-08" db="EMBL/GenBank/DDBJ databases">
        <title>Genomic Encyclopedia of Type Strains, Phase IV (KMG-V): Genome sequencing to study the core and pangenomes of soil and plant-associated prokaryotes.</title>
        <authorList>
            <person name="Whitman W."/>
        </authorList>
    </citation>
    <scope>NUCLEOTIDE SEQUENCE [LARGE SCALE GENOMIC DNA]</scope>
    <source>
        <strain evidence="3 4">X5P2</strain>
    </source>
</reference>